<dbReference type="Pfam" id="PF16186">
    <property type="entry name" value="Arm_3"/>
    <property type="match status" value="1"/>
</dbReference>
<evidence type="ECO:0000313" key="9">
    <source>
        <dbReference type="EMBL" id="KAG9511401.1"/>
    </source>
</evidence>
<keyword evidence="10" id="KW-1185">Reference proteome</keyword>
<dbReference type="SMART" id="SM00185">
    <property type="entry name" value="ARM"/>
    <property type="match status" value="8"/>
</dbReference>
<dbReference type="InterPro" id="IPR000225">
    <property type="entry name" value="Armadillo"/>
</dbReference>
<dbReference type="PANTHER" id="PTHR23316">
    <property type="entry name" value="IMPORTIN ALPHA"/>
    <property type="match status" value="1"/>
</dbReference>
<feature type="compositionally biased region" description="Basic and acidic residues" evidence="7">
    <location>
        <begin position="17"/>
        <end position="42"/>
    </location>
</feature>
<organism evidence="9 10">
    <name type="scientific">Fragariocoptes setiger</name>
    <dbReference type="NCBI Taxonomy" id="1670756"/>
    <lineage>
        <taxon>Eukaryota</taxon>
        <taxon>Metazoa</taxon>
        <taxon>Ecdysozoa</taxon>
        <taxon>Arthropoda</taxon>
        <taxon>Chelicerata</taxon>
        <taxon>Arachnida</taxon>
        <taxon>Acari</taxon>
        <taxon>Acariformes</taxon>
        <taxon>Trombidiformes</taxon>
        <taxon>Prostigmata</taxon>
        <taxon>Eupodina</taxon>
        <taxon>Eriophyoidea</taxon>
        <taxon>Phytoptidae</taxon>
        <taxon>Fragariocoptes</taxon>
    </lineage>
</organism>
<dbReference type="EMBL" id="JAIFTH010000004">
    <property type="protein sequence ID" value="KAG9511401.1"/>
    <property type="molecule type" value="Genomic_DNA"/>
</dbReference>
<evidence type="ECO:0000256" key="1">
    <source>
        <dbReference type="ARBA" id="ARBA00010394"/>
    </source>
</evidence>
<comment type="similarity">
    <text evidence="1">Belongs to the importin alpha family.</text>
</comment>
<dbReference type="SUPFAM" id="SSF48371">
    <property type="entry name" value="ARM repeat"/>
    <property type="match status" value="1"/>
</dbReference>
<gene>
    <name evidence="9" type="primary">Kpna6</name>
    <name evidence="9" type="ORF">GZH46_00013</name>
</gene>
<dbReference type="Proteomes" id="UP000825002">
    <property type="component" value="Unassembled WGS sequence"/>
</dbReference>
<proteinExistence type="inferred from homology"/>
<feature type="repeat" description="ARM" evidence="5">
    <location>
        <begin position="214"/>
        <end position="243"/>
    </location>
</feature>
<evidence type="ECO:0000256" key="7">
    <source>
        <dbReference type="SAM" id="MobiDB-lite"/>
    </source>
</evidence>
<sequence>MSNLDSHRSKYKNAALDTRELRRRREEEGVQLRKQKRDEELRKRRTMATSNTGDDMVSDSWGSSSRMPQQGFGQQPDSTTSDGPVITEEMIVALQQDENLQLIIDNSQRVRKILSKEPQPPIDEVISSGLIPRFAKLLERDTCAILQFEVAWVLTNVASGTSAQTKTVVDAGAARTFIRLLESPHAEVKEQAVWALGNIAGDSPDCRDYLLNQGIMKPLIALLQEPGQNITLTRNAVWALSNLCRGKNPPANFDQVKDSLPVLANLLTHNDVEVLSDTCWALSYLCDGPNEKIQAVINAGVCRRLVELLRDISQPVVSAAIRAVGNIVTGEDVQTQVIVNCGAIPCLKELLSSNKESLRKEACWTVSNITAGNKTQIQAVIEAGLFPILIELINKGEVRTRKEAAWAITNATSGGSVQQVRYLVEVGSIQALCDLLGVVDNKMVHVALNGLENILRAGELISKEQNGSNVNPYSILVEQCGGLDKIEYLQSHENPDIYQKAYNMIEKYFGTDDDQTNLDPTVDVNNQQYQFNANSGEQTSSPFNF</sequence>
<dbReference type="PROSITE" id="PS51214">
    <property type="entry name" value="IBB"/>
    <property type="match status" value="1"/>
</dbReference>
<protein>
    <submittedName>
        <fullName evidence="9">Importin subunit alpha-7</fullName>
    </submittedName>
</protein>
<reference evidence="9 10" key="1">
    <citation type="submission" date="2020-10" db="EMBL/GenBank/DDBJ databases">
        <authorList>
            <person name="Klimov P.B."/>
            <person name="Dyachkov S.M."/>
            <person name="Chetverikov P.E."/>
        </authorList>
    </citation>
    <scope>NUCLEOTIDE SEQUENCE [LARGE SCALE GENOMIC DNA]</scope>
    <source>
        <strain evidence="9">BMOC 18-1129-001#AD2665</strain>
        <tissue evidence="9">Entire mites</tissue>
    </source>
</reference>
<evidence type="ECO:0000256" key="6">
    <source>
        <dbReference type="PROSITE-ProRule" id="PRU00561"/>
    </source>
</evidence>
<dbReference type="PROSITE" id="PS50176">
    <property type="entry name" value="ARM_REPEAT"/>
    <property type="match status" value="3"/>
</dbReference>
<feature type="region of interest" description="Disordered" evidence="7">
    <location>
        <begin position="1"/>
        <end position="81"/>
    </location>
</feature>
<evidence type="ECO:0000256" key="3">
    <source>
        <dbReference type="ARBA" id="ARBA00022737"/>
    </source>
</evidence>
<dbReference type="InterPro" id="IPR011989">
    <property type="entry name" value="ARM-like"/>
</dbReference>
<comment type="caution">
    <text evidence="9">The sequence shown here is derived from an EMBL/GenBank/DDBJ whole genome shotgun (WGS) entry which is preliminary data.</text>
</comment>
<dbReference type="Pfam" id="PF01749">
    <property type="entry name" value="IBB"/>
    <property type="match status" value="1"/>
</dbReference>
<dbReference type="InterPro" id="IPR024931">
    <property type="entry name" value="Importin_alpha"/>
</dbReference>
<evidence type="ECO:0000256" key="4">
    <source>
        <dbReference type="ARBA" id="ARBA00022927"/>
    </source>
</evidence>
<keyword evidence="3" id="KW-0677">Repeat</keyword>
<dbReference type="Pfam" id="PF00514">
    <property type="entry name" value="Arm"/>
    <property type="match status" value="8"/>
</dbReference>
<dbReference type="Gene3D" id="1.25.10.10">
    <property type="entry name" value="Leucine-rich Repeat Variant"/>
    <property type="match status" value="1"/>
</dbReference>
<feature type="compositionally biased region" description="Polar residues" evidence="7">
    <location>
        <begin position="60"/>
        <end position="81"/>
    </location>
</feature>
<evidence type="ECO:0000256" key="5">
    <source>
        <dbReference type="PROSITE-ProRule" id="PRU00259"/>
    </source>
</evidence>
<feature type="repeat" description="ARM" evidence="5">
    <location>
        <begin position="172"/>
        <end position="200"/>
    </location>
</feature>
<accession>A0ABQ7SDF6</accession>
<dbReference type="InterPro" id="IPR032413">
    <property type="entry name" value="Arm_3"/>
</dbReference>
<dbReference type="Gene3D" id="1.20.5.690">
    <property type="entry name" value="Importin-alpha, importin-beta-binding domain"/>
    <property type="match status" value="1"/>
</dbReference>
<keyword evidence="4" id="KW-0653">Protein transport</keyword>
<keyword evidence="2 6" id="KW-0813">Transport</keyword>
<feature type="domain" description="IBB" evidence="8">
    <location>
        <begin position="1"/>
        <end position="54"/>
    </location>
</feature>
<dbReference type="InterPro" id="IPR016024">
    <property type="entry name" value="ARM-type_fold"/>
</dbReference>
<feature type="repeat" description="ARM" evidence="5">
    <location>
        <begin position="342"/>
        <end position="384"/>
    </location>
</feature>
<dbReference type="PIRSF" id="PIRSF005673">
    <property type="entry name" value="Importin_alpha"/>
    <property type="match status" value="1"/>
</dbReference>
<evidence type="ECO:0000259" key="8">
    <source>
        <dbReference type="PROSITE" id="PS51214"/>
    </source>
</evidence>
<dbReference type="InterPro" id="IPR002652">
    <property type="entry name" value="Importin-a_IBB"/>
</dbReference>
<feature type="non-terminal residue" evidence="9">
    <location>
        <position position="1"/>
    </location>
</feature>
<name>A0ABQ7SDF6_9ACAR</name>
<evidence type="ECO:0000256" key="2">
    <source>
        <dbReference type="ARBA" id="ARBA00022448"/>
    </source>
</evidence>
<dbReference type="InterPro" id="IPR036975">
    <property type="entry name" value="Importin-a_IBB_sf"/>
</dbReference>
<evidence type="ECO:0000313" key="10">
    <source>
        <dbReference type="Proteomes" id="UP000825002"/>
    </source>
</evidence>